<sequence>MDAVPSMTLRLALGLTTALVYSVCQAQAPTLKLLTFESPPYQMVGPGADDSSLVVGETANTVACAANRAGWATRIRIAPQNRAIHSLERKMIDGYFAIDPSSELDTIAKRSDPVALEKWYFFTRDNRPFSRELRIGVVSGSNEEAWLEANGYRIFLSVSSPAQLLALLKRARIDTALMDERVMNRLRQTNDFNDPQLNTHFVRYAPLYLYLSETFTSDNPEFLGAFNRTLTKCMAGQLALSDEEERRIIKLSERLFAELNSILDIRQIIEAGPRQESFTDVMTIDSQWQALSPFQTPDLAEEILALPGSRALHAWQQSHPGLITEVMVVNDMGTLAAISQLTSDYWQGDEPKFQKVMGGSGASATPGQSLFISPIRYDTSAARFQVTVSTAVPSDIGETAEGVIVIGLGIEDALSEYERQ</sequence>
<dbReference type="Proteomes" id="UP000199290">
    <property type="component" value="Unassembled WGS sequence"/>
</dbReference>
<dbReference type="EMBL" id="FOYV01000001">
    <property type="protein sequence ID" value="SFR44990.1"/>
    <property type="molecule type" value="Genomic_DNA"/>
</dbReference>
<proteinExistence type="predicted"/>
<evidence type="ECO:0000313" key="2">
    <source>
        <dbReference type="EMBL" id="SFR44990.1"/>
    </source>
</evidence>
<feature type="signal peptide" evidence="1">
    <location>
        <begin position="1"/>
        <end position="26"/>
    </location>
</feature>
<dbReference type="AlphaFoldDB" id="A0A1I6GS31"/>
<dbReference type="Gene3D" id="3.40.190.10">
    <property type="entry name" value="Periplasmic binding protein-like II"/>
    <property type="match status" value="2"/>
</dbReference>
<accession>A0A1I6GS31</accession>
<evidence type="ECO:0000313" key="3">
    <source>
        <dbReference type="Proteomes" id="UP000199290"/>
    </source>
</evidence>
<name>A0A1I6GS31_9GAMM</name>
<organism evidence="2 3">
    <name type="scientific">Marinobacter gudaonensis</name>
    <dbReference type="NCBI Taxonomy" id="375760"/>
    <lineage>
        <taxon>Bacteria</taxon>
        <taxon>Pseudomonadati</taxon>
        <taxon>Pseudomonadota</taxon>
        <taxon>Gammaproteobacteria</taxon>
        <taxon>Pseudomonadales</taxon>
        <taxon>Marinobacteraceae</taxon>
        <taxon>Marinobacter</taxon>
    </lineage>
</organism>
<keyword evidence="3" id="KW-1185">Reference proteome</keyword>
<feature type="chain" id="PRO_5011779760" evidence="1">
    <location>
        <begin position="27"/>
        <end position="420"/>
    </location>
</feature>
<protein>
    <submittedName>
        <fullName evidence="2">ABC-type amino acid transport substrate-binding protein</fullName>
    </submittedName>
</protein>
<dbReference type="SUPFAM" id="SSF53850">
    <property type="entry name" value="Periplasmic binding protein-like II"/>
    <property type="match status" value="1"/>
</dbReference>
<dbReference type="STRING" id="375760.SAMN04488073_1425"/>
<keyword evidence="1" id="KW-0732">Signal</keyword>
<evidence type="ECO:0000256" key="1">
    <source>
        <dbReference type="SAM" id="SignalP"/>
    </source>
</evidence>
<dbReference type="OrthoDB" id="195732at2"/>
<reference evidence="3" key="1">
    <citation type="submission" date="2016-10" db="EMBL/GenBank/DDBJ databases">
        <authorList>
            <person name="Varghese N."/>
            <person name="Submissions S."/>
        </authorList>
    </citation>
    <scope>NUCLEOTIDE SEQUENCE [LARGE SCALE GENOMIC DNA]</scope>
    <source>
        <strain evidence="3">CGMCC 1.6294</strain>
    </source>
</reference>
<gene>
    <name evidence="2" type="ORF">SAMN04488073_1425</name>
</gene>